<evidence type="ECO:0000313" key="2">
    <source>
        <dbReference type="EMBL" id="MBF6357724.1"/>
    </source>
</evidence>
<dbReference type="PANTHER" id="PTHR34202">
    <property type="entry name" value="UPF0548 PROTEIN"/>
    <property type="match status" value="1"/>
</dbReference>
<dbReference type="Proteomes" id="UP000707731">
    <property type="component" value="Unassembled WGS sequence"/>
</dbReference>
<evidence type="ECO:0000313" key="3">
    <source>
        <dbReference type="Proteomes" id="UP000707731"/>
    </source>
</evidence>
<organism evidence="2 3">
    <name type="scientific">Nocardia higoensis</name>
    <dbReference type="NCBI Taxonomy" id="228599"/>
    <lineage>
        <taxon>Bacteria</taxon>
        <taxon>Bacillati</taxon>
        <taxon>Actinomycetota</taxon>
        <taxon>Actinomycetes</taxon>
        <taxon>Mycobacteriales</taxon>
        <taxon>Nocardiaceae</taxon>
        <taxon>Nocardia</taxon>
    </lineage>
</organism>
<evidence type="ECO:0000259" key="1">
    <source>
        <dbReference type="Pfam" id="PF09348"/>
    </source>
</evidence>
<dbReference type="PANTHER" id="PTHR34202:SF1">
    <property type="entry name" value="UPF0548 PROTEIN"/>
    <property type="match status" value="1"/>
</dbReference>
<dbReference type="InterPro" id="IPR014457">
    <property type="entry name" value="UCP010260"/>
</dbReference>
<gene>
    <name evidence="2" type="ORF">IU449_24785</name>
</gene>
<dbReference type="RefSeq" id="WP_195004555.1">
    <property type="nucleotide sequence ID" value="NZ_JADLQN010000006.1"/>
</dbReference>
<protein>
    <submittedName>
        <fullName evidence="2">DUF1990 domain-containing protein</fullName>
    </submittedName>
</protein>
<proteinExistence type="predicted"/>
<accession>A0ABS0DH22</accession>
<keyword evidence="3" id="KW-1185">Reference proteome</keyword>
<dbReference type="PIRSF" id="PIRSF010260">
    <property type="entry name" value="UCP010260"/>
    <property type="match status" value="1"/>
</dbReference>
<name>A0ABS0DH22_9NOCA</name>
<reference evidence="2 3" key="1">
    <citation type="submission" date="2020-10" db="EMBL/GenBank/DDBJ databases">
        <title>Identification of Nocardia species via Next-generation sequencing and recognition of intraspecies genetic diversity.</title>
        <authorList>
            <person name="Li P."/>
            <person name="Li P."/>
            <person name="Lu B."/>
        </authorList>
    </citation>
    <scope>NUCLEOTIDE SEQUENCE [LARGE SCALE GENOMIC DNA]</scope>
    <source>
        <strain evidence="2 3">BJ06-0143</strain>
    </source>
</reference>
<dbReference type="Pfam" id="PF09348">
    <property type="entry name" value="DUF1990"/>
    <property type="match status" value="1"/>
</dbReference>
<sequence>MSDDGASGFTYSAVGATAGRTPTGYHLFTRRRRIGRGRALFERAGAEVMAYRMLDGAGVFHSASSPVAAPGTRVVVRLGVGPVAISAACRVVYVVDEPDRRGFAYGTLPGHPVSGEELFAVEYDPADESVYAVVTAFSRPAVWYLRLAGPLARLGQRRMADRYISAVSTA</sequence>
<comment type="caution">
    <text evidence="2">The sequence shown here is derived from an EMBL/GenBank/DDBJ whole genome shotgun (WGS) entry which is preliminary data.</text>
</comment>
<dbReference type="InterPro" id="IPR018960">
    <property type="entry name" value="DUF1990"/>
</dbReference>
<dbReference type="EMBL" id="JADLQN010000006">
    <property type="protein sequence ID" value="MBF6357724.1"/>
    <property type="molecule type" value="Genomic_DNA"/>
</dbReference>
<feature type="domain" description="DUF1990" evidence="1">
    <location>
        <begin position="10"/>
        <end position="165"/>
    </location>
</feature>